<evidence type="ECO:0000256" key="3">
    <source>
        <dbReference type="ARBA" id="ARBA00023274"/>
    </source>
</evidence>
<dbReference type="EMBL" id="BMQL01000034">
    <property type="protein sequence ID" value="GGR24745.1"/>
    <property type="molecule type" value="Genomic_DNA"/>
</dbReference>
<keyword evidence="5" id="KW-0699">rRNA-binding</keyword>
<comment type="subunit">
    <text evidence="5">Part of the ribosomal stalk of the 50S ribosomal subunit. The N-terminus interacts with L11 and the large rRNA to form the base of the stalk. The C-terminus forms an elongated spine to which L12 dimers bind in a sequential fashion forming a multimeric L10(L12)X complex.</text>
</comment>
<dbReference type="PANTHER" id="PTHR11560">
    <property type="entry name" value="39S RIBOSOMAL PROTEIN L10, MITOCHONDRIAL"/>
    <property type="match status" value="1"/>
</dbReference>
<proteinExistence type="inferred from homology"/>
<dbReference type="SUPFAM" id="SSF160369">
    <property type="entry name" value="Ribosomal protein L10-like"/>
    <property type="match status" value="1"/>
</dbReference>
<comment type="function">
    <text evidence="5">Forms part of the ribosomal stalk, playing a central role in the interaction of the ribosome with GTP-bound translation factors.</text>
</comment>
<dbReference type="Proteomes" id="UP000603865">
    <property type="component" value="Unassembled WGS sequence"/>
</dbReference>
<keyword evidence="3 5" id="KW-0687">Ribonucleoprotein</keyword>
<dbReference type="CDD" id="cd05797">
    <property type="entry name" value="Ribosomal_L10"/>
    <property type="match status" value="1"/>
</dbReference>
<evidence type="ECO:0000256" key="2">
    <source>
        <dbReference type="ARBA" id="ARBA00022980"/>
    </source>
</evidence>
<evidence type="ECO:0000313" key="6">
    <source>
        <dbReference type="EMBL" id="GGR24745.1"/>
    </source>
</evidence>
<keyword evidence="2 5" id="KW-0689">Ribosomal protein</keyword>
<name>A0A918CH08_9DEIO</name>
<dbReference type="InterPro" id="IPR002363">
    <property type="entry name" value="Ribosomal_uL10_CS_bac"/>
</dbReference>
<evidence type="ECO:0000256" key="5">
    <source>
        <dbReference type="HAMAP-Rule" id="MF_00362"/>
    </source>
</evidence>
<dbReference type="AlphaFoldDB" id="A0A918CH08"/>
<dbReference type="GO" id="GO:0003735">
    <property type="term" value="F:structural constituent of ribosome"/>
    <property type="evidence" value="ECO:0007669"/>
    <property type="project" value="InterPro"/>
</dbReference>
<dbReference type="Pfam" id="PF00466">
    <property type="entry name" value="Ribosomal_L10"/>
    <property type="match status" value="1"/>
</dbReference>
<keyword evidence="5" id="KW-0694">RNA-binding</keyword>
<dbReference type="PROSITE" id="PS01109">
    <property type="entry name" value="RIBOSOMAL_L10"/>
    <property type="match status" value="1"/>
</dbReference>
<organism evidence="6 7">
    <name type="scientific">Deinococcus ruber</name>
    <dbReference type="NCBI Taxonomy" id="1848197"/>
    <lineage>
        <taxon>Bacteria</taxon>
        <taxon>Thermotogati</taxon>
        <taxon>Deinococcota</taxon>
        <taxon>Deinococci</taxon>
        <taxon>Deinococcales</taxon>
        <taxon>Deinococcaceae</taxon>
        <taxon>Deinococcus</taxon>
    </lineage>
</organism>
<sequence length="165" mass="17576">MANPRNKTTLEALDKSLENIETFFVVDYQGLSAGQLSGLRKAIREKGGQLIVAKNTLIQRALGEGRDFSDALKGPSALVVAQGDLAAVAKVLSDAAKANDKGIPTMKAGFVEGKRVDLKVVERISSLGNRDQLYAELVGVLGGHQSNFVGILEALREKRETEAAA</sequence>
<evidence type="ECO:0000256" key="4">
    <source>
        <dbReference type="ARBA" id="ARBA00035202"/>
    </source>
</evidence>
<dbReference type="NCBIfam" id="NF000955">
    <property type="entry name" value="PRK00099.1-1"/>
    <property type="match status" value="1"/>
</dbReference>
<protein>
    <recommendedName>
        <fullName evidence="4 5">Large ribosomal subunit protein uL10</fullName>
    </recommendedName>
</protein>
<dbReference type="RefSeq" id="WP_189092317.1">
    <property type="nucleotide sequence ID" value="NZ_BMQL01000034.1"/>
</dbReference>
<reference evidence="6" key="1">
    <citation type="journal article" date="2014" name="Int. J. Syst. Evol. Microbiol.">
        <title>Complete genome sequence of Corynebacterium casei LMG S-19264T (=DSM 44701T), isolated from a smear-ripened cheese.</title>
        <authorList>
            <consortium name="US DOE Joint Genome Institute (JGI-PGF)"/>
            <person name="Walter F."/>
            <person name="Albersmeier A."/>
            <person name="Kalinowski J."/>
            <person name="Ruckert C."/>
        </authorList>
    </citation>
    <scope>NUCLEOTIDE SEQUENCE</scope>
    <source>
        <strain evidence="6">JCM 31311</strain>
    </source>
</reference>
<dbReference type="InterPro" id="IPR001790">
    <property type="entry name" value="Ribosomal_uL10"/>
</dbReference>
<evidence type="ECO:0000256" key="1">
    <source>
        <dbReference type="ARBA" id="ARBA00008889"/>
    </source>
</evidence>
<dbReference type="Gene3D" id="3.30.70.1730">
    <property type="match status" value="1"/>
</dbReference>
<evidence type="ECO:0000313" key="7">
    <source>
        <dbReference type="Proteomes" id="UP000603865"/>
    </source>
</evidence>
<dbReference type="GO" id="GO:0070180">
    <property type="term" value="F:large ribosomal subunit rRNA binding"/>
    <property type="evidence" value="ECO:0007669"/>
    <property type="project" value="UniProtKB-UniRule"/>
</dbReference>
<keyword evidence="7" id="KW-1185">Reference proteome</keyword>
<dbReference type="HAMAP" id="MF_00362">
    <property type="entry name" value="Ribosomal_uL10"/>
    <property type="match status" value="1"/>
</dbReference>
<dbReference type="InterPro" id="IPR047865">
    <property type="entry name" value="Ribosomal_uL10_bac_type"/>
</dbReference>
<dbReference type="GO" id="GO:0006412">
    <property type="term" value="P:translation"/>
    <property type="evidence" value="ECO:0007669"/>
    <property type="project" value="UniProtKB-UniRule"/>
</dbReference>
<comment type="similarity">
    <text evidence="1 5">Belongs to the universal ribosomal protein uL10 family.</text>
</comment>
<dbReference type="GO" id="GO:0015934">
    <property type="term" value="C:large ribosomal subunit"/>
    <property type="evidence" value="ECO:0007669"/>
    <property type="project" value="InterPro"/>
</dbReference>
<accession>A0A918CH08</accession>
<dbReference type="InterPro" id="IPR043141">
    <property type="entry name" value="Ribosomal_uL10-like_sf"/>
</dbReference>
<reference evidence="6" key="2">
    <citation type="submission" date="2020-09" db="EMBL/GenBank/DDBJ databases">
        <authorList>
            <person name="Sun Q."/>
            <person name="Ohkuma M."/>
        </authorList>
    </citation>
    <scope>NUCLEOTIDE SEQUENCE</scope>
    <source>
        <strain evidence="6">JCM 31311</strain>
    </source>
</reference>
<comment type="caution">
    <text evidence="6">The sequence shown here is derived from an EMBL/GenBank/DDBJ whole genome shotgun (WGS) entry which is preliminary data.</text>
</comment>
<dbReference type="InterPro" id="IPR022973">
    <property type="entry name" value="Ribosomal_uL10_bac"/>
</dbReference>
<gene>
    <name evidence="5 6" type="primary">rplJ</name>
    <name evidence="6" type="ORF">GCM10008957_40500</name>
</gene>